<accession>A0A5E6UXW5</accession>
<evidence type="ECO:0000313" key="2">
    <source>
        <dbReference type="Proteomes" id="UP000326953"/>
    </source>
</evidence>
<dbReference type="RefSeq" id="WP_224791384.1">
    <property type="nucleotide sequence ID" value="NZ_CABVHK010000011.1"/>
</dbReference>
<dbReference type="Proteomes" id="UP000326953">
    <property type="component" value="Unassembled WGS sequence"/>
</dbReference>
<dbReference type="AlphaFoldDB" id="A0A5E6UXW5"/>
<evidence type="ECO:0000313" key="1">
    <source>
        <dbReference type="EMBL" id="VVN05109.1"/>
    </source>
</evidence>
<dbReference type="InterPro" id="IPR036196">
    <property type="entry name" value="Ptyr_pPase_sf"/>
</dbReference>
<reference evidence="1 2" key="1">
    <citation type="submission" date="2019-09" db="EMBL/GenBank/DDBJ databases">
        <authorList>
            <person name="Chandra G."/>
            <person name="Truman W A."/>
        </authorList>
    </citation>
    <scope>NUCLEOTIDE SEQUENCE [LARGE SCALE GENOMIC DNA]</scope>
    <source>
        <strain evidence="1">PS662</strain>
    </source>
</reference>
<protein>
    <submittedName>
        <fullName evidence="1">Uncharacterized protein</fullName>
    </submittedName>
</protein>
<dbReference type="EMBL" id="CABVHK010000011">
    <property type="protein sequence ID" value="VVN05109.1"/>
    <property type="molecule type" value="Genomic_DNA"/>
</dbReference>
<gene>
    <name evidence="1" type="ORF">PS662_03555</name>
</gene>
<proteinExistence type="predicted"/>
<name>A0A5E6UXW5_PSEFL</name>
<dbReference type="SUPFAM" id="SSF52788">
    <property type="entry name" value="Phosphotyrosine protein phosphatases I"/>
    <property type="match status" value="1"/>
</dbReference>
<organism evidence="1 2">
    <name type="scientific">Pseudomonas fluorescens</name>
    <dbReference type="NCBI Taxonomy" id="294"/>
    <lineage>
        <taxon>Bacteria</taxon>
        <taxon>Pseudomonadati</taxon>
        <taxon>Pseudomonadota</taxon>
        <taxon>Gammaproteobacteria</taxon>
        <taxon>Pseudomonadales</taxon>
        <taxon>Pseudomonadaceae</taxon>
        <taxon>Pseudomonas</taxon>
    </lineage>
</organism>
<sequence length="51" mass="5824">MKILFLCPANSCRSVLCEVPVQISLVGVALWLKRRWFDEPKSAVAQDKDYV</sequence>